<dbReference type="Proteomes" id="UP000831151">
    <property type="component" value="Chromosome"/>
</dbReference>
<keyword evidence="3" id="KW-1185">Reference proteome</keyword>
<keyword evidence="1" id="KW-1133">Transmembrane helix</keyword>
<gene>
    <name evidence="2" type="ORF">M1R53_01895</name>
</gene>
<accession>A0A9E7DKH5</accession>
<evidence type="ECO:0000256" key="1">
    <source>
        <dbReference type="SAM" id="Phobius"/>
    </source>
</evidence>
<dbReference type="Pfam" id="PF14584">
    <property type="entry name" value="DUF4446"/>
    <property type="match status" value="1"/>
</dbReference>
<dbReference type="AlphaFoldDB" id="A0A9E7DKH5"/>
<dbReference type="RefSeq" id="WP_249242876.1">
    <property type="nucleotide sequence ID" value="NZ_CP096649.1"/>
</dbReference>
<dbReference type="EMBL" id="CP096649">
    <property type="protein sequence ID" value="UQK59432.1"/>
    <property type="molecule type" value="Genomic_DNA"/>
</dbReference>
<organism evidence="2 3">
    <name type="scientific">Fenollaria massiliensis</name>
    <dbReference type="NCBI Taxonomy" id="938288"/>
    <lineage>
        <taxon>Bacteria</taxon>
        <taxon>Bacillati</taxon>
        <taxon>Bacillota</taxon>
        <taxon>Clostridia</taxon>
        <taxon>Eubacteriales</taxon>
        <taxon>Fenollaria</taxon>
    </lineage>
</organism>
<evidence type="ECO:0000313" key="2">
    <source>
        <dbReference type="EMBL" id="UQK59432.1"/>
    </source>
</evidence>
<proteinExistence type="predicted"/>
<sequence>MENINKIISANSFIIVMVLSVITIVAIVLIVMQMIKLKKLKERVDTFTQGMDGISVEKLLATFGKDIKDIHRDMILNEDRFTRLETNLSFCVQKVGYVKYNAFQDSASELSFSICFLDKFNNGVLLSVIHGREQSVSYGKMIKNGESVVPISEEEQSAVEKAITGL</sequence>
<keyword evidence="1" id="KW-0472">Membrane</keyword>
<protein>
    <submittedName>
        <fullName evidence="2">DUF4446 family protein</fullName>
    </submittedName>
</protein>
<feature type="transmembrane region" description="Helical" evidence="1">
    <location>
        <begin position="12"/>
        <end position="32"/>
    </location>
</feature>
<dbReference type="KEGG" id="fms:M1R53_01895"/>
<evidence type="ECO:0000313" key="3">
    <source>
        <dbReference type="Proteomes" id="UP000831151"/>
    </source>
</evidence>
<dbReference type="InterPro" id="IPR027981">
    <property type="entry name" value="DUF4446"/>
</dbReference>
<name>A0A9E7DKH5_9FIRM</name>
<reference evidence="2" key="1">
    <citation type="submission" date="2022-04" db="EMBL/GenBank/DDBJ databases">
        <title>Complete genome sequences of Ezakiella coagulans and Fenollaria massiliensis.</title>
        <authorList>
            <person name="France M.T."/>
            <person name="Clifford J."/>
            <person name="Narina S."/>
            <person name="Rutt L."/>
            <person name="Ravel J."/>
        </authorList>
    </citation>
    <scope>NUCLEOTIDE SEQUENCE</scope>
    <source>
        <strain evidence="2">C0061C2</strain>
    </source>
</reference>
<keyword evidence="1" id="KW-0812">Transmembrane</keyword>